<dbReference type="PROSITE" id="PS51473">
    <property type="entry name" value="GNK2"/>
    <property type="match status" value="2"/>
</dbReference>
<keyword evidence="4" id="KW-0472">Membrane</keyword>
<protein>
    <recommendedName>
        <fullName evidence="5">Gnk2-homologous domain-containing protein</fullName>
    </recommendedName>
</protein>
<dbReference type="EMBL" id="VAHF01000013">
    <property type="protein sequence ID" value="TXG47203.1"/>
    <property type="molecule type" value="Genomic_DNA"/>
</dbReference>
<dbReference type="PANTHER" id="PTHR32099:SF92">
    <property type="entry name" value="CYSTEINE-RICH RECEPTOR-LIKE PROTEIN KINASE 11"/>
    <property type="match status" value="1"/>
</dbReference>
<evidence type="ECO:0000256" key="2">
    <source>
        <dbReference type="ARBA" id="ARBA00022737"/>
    </source>
</evidence>
<feature type="region of interest" description="Disordered" evidence="3">
    <location>
        <begin position="1"/>
        <end position="33"/>
    </location>
</feature>
<feature type="domain" description="Gnk2-homologous" evidence="5">
    <location>
        <begin position="393"/>
        <end position="501"/>
    </location>
</feature>
<dbReference type="InterPro" id="IPR002902">
    <property type="entry name" value="GNK2"/>
</dbReference>
<keyword evidence="2" id="KW-0677">Repeat</keyword>
<name>A0A5C7GRH0_9ROSI</name>
<evidence type="ECO:0000313" key="7">
    <source>
        <dbReference type="Proteomes" id="UP000323000"/>
    </source>
</evidence>
<dbReference type="Pfam" id="PF01657">
    <property type="entry name" value="Stress-antifung"/>
    <property type="match status" value="2"/>
</dbReference>
<dbReference type="CDD" id="cd23509">
    <property type="entry name" value="Gnk2-like"/>
    <property type="match status" value="2"/>
</dbReference>
<dbReference type="InterPro" id="IPR017923">
    <property type="entry name" value="TFIIS_N"/>
</dbReference>
<feature type="region of interest" description="Disordered" evidence="3">
    <location>
        <begin position="519"/>
        <end position="541"/>
    </location>
</feature>
<dbReference type="InterPro" id="IPR038408">
    <property type="entry name" value="GNK2_sf"/>
</dbReference>
<dbReference type="AlphaFoldDB" id="A0A5C7GRH0"/>
<dbReference type="CDD" id="cd00183">
    <property type="entry name" value="TFIIS_I"/>
    <property type="match status" value="1"/>
</dbReference>
<dbReference type="Pfam" id="PF08711">
    <property type="entry name" value="Med26"/>
    <property type="match status" value="1"/>
</dbReference>
<organism evidence="6 7">
    <name type="scientific">Acer yangbiense</name>
    <dbReference type="NCBI Taxonomy" id="1000413"/>
    <lineage>
        <taxon>Eukaryota</taxon>
        <taxon>Viridiplantae</taxon>
        <taxon>Streptophyta</taxon>
        <taxon>Embryophyta</taxon>
        <taxon>Tracheophyta</taxon>
        <taxon>Spermatophyta</taxon>
        <taxon>Magnoliopsida</taxon>
        <taxon>eudicotyledons</taxon>
        <taxon>Gunneridae</taxon>
        <taxon>Pentapetalae</taxon>
        <taxon>rosids</taxon>
        <taxon>malvids</taxon>
        <taxon>Sapindales</taxon>
        <taxon>Sapindaceae</taxon>
        <taxon>Hippocastanoideae</taxon>
        <taxon>Acereae</taxon>
        <taxon>Acer</taxon>
    </lineage>
</organism>
<accession>A0A5C7GRH0</accession>
<feature type="region of interest" description="Disordered" evidence="3">
    <location>
        <begin position="57"/>
        <end position="81"/>
    </location>
</feature>
<sequence length="583" mass="65405">MRPNYHPEGLFDDNRVSAKASKERTNPISQLWHTNGKCPEDTIPIRTTKKDDVLRASSIKRNGRKKHRTLPMPKSSDPDLVNESGHQGISIMEQRPPLMYGNLKYNSLMSSACLRSGFWVVLLVKILTALKLDGRSAQIYMDITFKALKETHIRRHVNRLRKHSSNDVRRLVKHLVSDLNLQRLRKQLWPHWTLLEGLRDPSTTRWHYVEIGSLLGNALGFDFRGIEKEMVDVIVRREAEDNTRFEERNGYVSVFVAACSVPGLFPLSFASQLGLFRRPWQFGLEGVFVSCGLGNFTTNSNYANNRNNILSSLATDVKSNNGFFTGSTGQGSDEVYALALCRGDFSSEQCASCINSTSQDIMTKCHNQKEALDMSSGCIVRYANRSFSGKMELYPVVRYYNVANITSDMTQFGKIWKNLMDSLRKKASMSYSQFRFATGEANLTAFETIYALMQCTPDLSQIDCDSCLGEYVANYTSCCYGKQGAGFQGPSCMFRWELYPFYNAATPNNDTRIIPLPPPPSMPTLPPPSMPTTSTTMPGKGGNNKTKIVIISVSSFAAIAAALLGFYCYSSSLQKKRHKGAYN</sequence>
<dbReference type="InterPro" id="IPR035441">
    <property type="entry name" value="TFIIS/LEDGF_dom_sf"/>
</dbReference>
<comment type="caution">
    <text evidence="6">The sequence shown here is derived from an EMBL/GenBank/DDBJ whole genome shotgun (WGS) entry which is preliminary data.</text>
</comment>
<dbReference type="FunFam" id="3.30.430.20:FF:000003">
    <property type="entry name" value="Cysteine-rich RLK (RECEPTOR-like protein kinase) 10"/>
    <property type="match status" value="1"/>
</dbReference>
<feature type="compositionally biased region" description="Basic and acidic residues" evidence="3">
    <location>
        <begin position="12"/>
        <end position="25"/>
    </location>
</feature>
<reference evidence="7" key="1">
    <citation type="journal article" date="2019" name="Gigascience">
        <title>De novo genome assembly of the endangered Acer yangbiense, a plant species with extremely small populations endemic to Yunnan Province, China.</title>
        <authorList>
            <person name="Yang J."/>
            <person name="Wariss H.M."/>
            <person name="Tao L."/>
            <person name="Zhang R."/>
            <person name="Yun Q."/>
            <person name="Hollingsworth P."/>
            <person name="Dao Z."/>
            <person name="Luo G."/>
            <person name="Guo H."/>
            <person name="Ma Y."/>
            <person name="Sun W."/>
        </authorList>
    </citation>
    <scope>NUCLEOTIDE SEQUENCE [LARGE SCALE GENOMIC DNA]</scope>
    <source>
        <strain evidence="7">cv. Malutang</strain>
    </source>
</reference>
<keyword evidence="4" id="KW-0812">Transmembrane</keyword>
<feature type="transmembrane region" description="Helical" evidence="4">
    <location>
        <begin position="548"/>
        <end position="569"/>
    </location>
</feature>
<evidence type="ECO:0000256" key="3">
    <source>
        <dbReference type="SAM" id="MobiDB-lite"/>
    </source>
</evidence>
<dbReference type="InterPro" id="IPR025521">
    <property type="entry name" value="Neprosin_propep"/>
</dbReference>
<dbReference type="PANTHER" id="PTHR32099">
    <property type="entry name" value="CYSTEINE-RICH REPEAT SECRETORY PROTEIN"/>
    <property type="match status" value="1"/>
</dbReference>
<evidence type="ECO:0000313" key="6">
    <source>
        <dbReference type="EMBL" id="TXG47203.1"/>
    </source>
</evidence>
<dbReference type="FunFam" id="3.30.430.20:FF:000007">
    <property type="entry name" value="Cysteine-rich receptor-like protein kinase 11"/>
    <property type="match status" value="1"/>
</dbReference>
<feature type="domain" description="Gnk2-homologous" evidence="5">
    <location>
        <begin position="284"/>
        <end position="387"/>
    </location>
</feature>
<dbReference type="Gene3D" id="3.30.430.20">
    <property type="entry name" value="Gnk2 domain, C-X8-C-X2-C motif"/>
    <property type="match status" value="2"/>
</dbReference>
<keyword evidence="7" id="KW-1185">Reference proteome</keyword>
<keyword evidence="1" id="KW-0732">Signal</keyword>
<gene>
    <name evidence="6" type="ORF">EZV62_026497</name>
</gene>
<evidence type="ECO:0000256" key="4">
    <source>
        <dbReference type="SAM" id="Phobius"/>
    </source>
</evidence>
<dbReference type="Gene3D" id="1.20.930.10">
    <property type="entry name" value="Conserved domain common to transcription factors TFIIS, elongin A, CRSP70"/>
    <property type="match status" value="1"/>
</dbReference>
<dbReference type="Proteomes" id="UP000323000">
    <property type="component" value="Chromosome 13"/>
</dbReference>
<dbReference type="Pfam" id="PF14365">
    <property type="entry name" value="Neprosin_AP"/>
    <property type="match status" value="1"/>
</dbReference>
<evidence type="ECO:0000256" key="1">
    <source>
        <dbReference type="ARBA" id="ARBA00022729"/>
    </source>
</evidence>
<evidence type="ECO:0000259" key="5">
    <source>
        <dbReference type="PROSITE" id="PS51473"/>
    </source>
</evidence>
<proteinExistence type="predicted"/>
<feature type="compositionally biased region" description="Pro residues" evidence="3">
    <location>
        <begin position="519"/>
        <end position="530"/>
    </location>
</feature>
<dbReference type="SUPFAM" id="SSF47676">
    <property type="entry name" value="Conserved domain common to transcription factors TFIIS, elongin A, CRSP70"/>
    <property type="match status" value="1"/>
</dbReference>
<keyword evidence="4" id="KW-1133">Transmembrane helix</keyword>
<dbReference type="OrthoDB" id="4062651at2759"/>